<accession>A0A839S1Y0</accession>
<feature type="compositionally biased region" description="Pro residues" evidence="1">
    <location>
        <begin position="163"/>
        <end position="173"/>
    </location>
</feature>
<evidence type="ECO:0000259" key="2">
    <source>
        <dbReference type="Pfam" id="PF01464"/>
    </source>
</evidence>
<feature type="region of interest" description="Disordered" evidence="1">
    <location>
        <begin position="90"/>
        <end position="178"/>
    </location>
</feature>
<dbReference type="CDD" id="cd13402">
    <property type="entry name" value="LT_TF-like"/>
    <property type="match status" value="1"/>
</dbReference>
<reference evidence="3 4" key="1">
    <citation type="submission" date="2020-08" db="EMBL/GenBank/DDBJ databases">
        <title>Genomic Encyclopedia of Type Strains, Phase III (KMG-III): the genomes of soil and plant-associated and newly described type strains.</title>
        <authorList>
            <person name="Whitman W."/>
        </authorList>
    </citation>
    <scope>NUCLEOTIDE SEQUENCE [LARGE SCALE GENOMIC DNA]</scope>
    <source>
        <strain evidence="3 4">CECT 8577</strain>
    </source>
</reference>
<evidence type="ECO:0000313" key="4">
    <source>
        <dbReference type="Proteomes" id="UP000550714"/>
    </source>
</evidence>
<dbReference type="EMBL" id="JACHWU010000003">
    <property type="protein sequence ID" value="MBB3051798.1"/>
    <property type="molecule type" value="Genomic_DNA"/>
</dbReference>
<evidence type="ECO:0000256" key="1">
    <source>
        <dbReference type="SAM" id="MobiDB-lite"/>
    </source>
</evidence>
<dbReference type="SUPFAM" id="SSF53955">
    <property type="entry name" value="Lysozyme-like"/>
    <property type="match status" value="1"/>
</dbReference>
<feature type="compositionally biased region" description="Low complexity" evidence="1">
    <location>
        <begin position="101"/>
        <end position="133"/>
    </location>
</feature>
<dbReference type="InterPro" id="IPR023346">
    <property type="entry name" value="Lysozyme-like_dom_sf"/>
</dbReference>
<dbReference type="Proteomes" id="UP000550714">
    <property type="component" value="Unassembled WGS sequence"/>
</dbReference>
<dbReference type="AlphaFoldDB" id="A0A839S1Y0"/>
<gene>
    <name evidence="3" type="ORF">FHS23_002827</name>
</gene>
<dbReference type="Pfam" id="PF01464">
    <property type="entry name" value="SLT"/>
    <property type="match status" value="1"/>
</dbReference>
<dbReference type="InterPro" id="IPR008258">
    <property type="entry name" value="Transglycosylase_SLT_dom_1"/>
</dbReference>
<name>A0A839S1Y0_9PSEU</name>
<evidence type="ECO:0000313" key="3">
    <source>
        <dbReference type="EMBL" id="MBB3051798.1"/>
    </source>
</evidence>
<proteinExistence type="predicted"/>
<protein>
    <recommendedName>
        <fullName evidence="2">Transglycosylase SLT domain-containing protein</fullName>
    </recommendedName>
</protein>
<comment type="caution">
    <text evidence="3">The sequence shown here is derived from an EMBL/GenBank/DDBJ whole genome shotgun (WGS) entry which is preliminary data.</text>
</comment>
<organism evidence="3 4">
    <name type="scientific">Prauserella isguenensis</name>
    <dbReference type="NCBI Taxonomy" id="1470180"/>
    <lineage>
        <taxon>Bacteria</taxon>
        <taxon>Bacillati</taxon>
        <taxon>Actinomycetota</taxon>
        <taxon>Actinomycetes</taxon>
        <taxon>Pseudonocardiales</taxon>
        <taxon>Pseudonocardiaceae</taxon>
        <taxon>Prauserella</taxon>
    </lineage>
</organism>
<dbReference type="Gene3D" id="1.10.530.10">
    <property type="match status" value="1"/>
</dbReference>
<dbReference type="RefSeq" id="WP_343053914.1">
    <property type="nucleotide sequence ID" value="NZ_JACHWU010000003.1"/>
</dbReference>
<feature type="domain" description="Transglycosylase SLT" evidence="2">
    <location>
        <begin position="203"/>
        <end position="286"/>
    </location>
</feature>
<sequence>MEWNDIPRNAKNIFARKTLTPSSPKLNSSLKESVRGYAAVGLLATALAGVVGQAAFADEEVNPAASQRTADSAAQNAGVVRAHSHFGVAQLGEKAADSQKPEQSGASGGQAQQAAPAEGGKQTDQKQQSQPQQKQDEAKGQGQDQGQGQGQAQQAKQDKPAPKAQPKPKPAPKPQFDQVDRWINRAIDILRQNNVPITHEKRDEIRTIIEKESSGDPRAINLWDSNAEKGIPSKGLMQTIDPTFDAHKLAGHGDIYNPVDNIIAGVRYTLDRYGDFDEHPGLASMAGGGDYQGY</sequence>
<keyword evidence="4" id="KW-1185">Reference proteome</keyword>